<dbReference type="EMBL" id="HADW01012199">
    <property type="protein sequence ID" value="SBP13599.1"/>
    <property type="molecule type" value="Transcribed_RNA"/>
</dbReference>
<reference evidence="2" key="2">
    <citation type="submission" date="2016-06" db="EMBL/GenBank/DDBJ databases">
        <title>The genome of a short-lived fish provides insights into sex chromosome evolution and the genetic control of aging.</title>
        <authorList>
            <person name="Reichwald K."/>
            <person name="Felder M."/>
            <person name="Petzold A."/>
            <person name="Koch P."/>
            <person name="Groth M."/>
            <person name="Platzer M."/>
        </authorList>
    </citation>
    <scope>NUCLEOTIDE SEQUENCE</scope>
    <source>
        <tissue evidence="2">Brain</tissue>
    </source>
</reference>
<gene>
    <name evidence="2" type="primary">SI:DKEY-33I22.3</name>
</gene>
<feature type="region of interest" description="Disordered" evidence="1">
    <location>
        <begin position="46"/>
        <end position="694"/>
    </location>
</feature>
<feature type="compositionally biased region" description="Acidic residues" evidence="1">
    <location>
        <begin position="331"/>
        <end position="343"/>
    </location>
</feature>
<feature type="compositionally biased region" description="Basic and acidic residues" evidence="1">
    <location>
        <begin position="374"/>
        <end position="384"/>
    </location>
</feature>
<feature type="compositionally biased region" description="Acidic residues" evidence="1">
    <location>
        <begin position="89"/>
        <end position="99"/>
    </location>
</feature>
<feature type="compositionally biased region" description="Basic residues" evidence="1">
    <location>
        <begin position="737"/>
        <end position="746"/>
    </location>
</feature>
<name>A0A1A7X705_9TELE</name>
<dbReference type="AlphaFoldDB" id="A0A1A7X705"/>
<feature type="compositionally biased region" description="Acidic residues" evidence="1">
    <location>
        <begin position="544"/>
        <end position="559"/>
    </location>
</feature>
<proteinExistence type="predicted"/>
<feature type="compositionally biased region" description="Polar residues" evidence="1">
    <location>
        <begin position="100"/>
        <end position="110"/>
    </location>
</feature>
<feature type="compositionally biased region" description="Polar residues" evidence="1">
    <location>
        <begin position="521"/>
        <end position="530"/>
    </location>
</feature>
<reference evidence="2" key="1">
    <citation type="submission" date="2016-05" db="EMBL/GenBank/DDBJ databases">
        <authorList>
            <person name="Lavstsen T."/>
            <person name="Jespersen J.S."/>
        </authorList>
    </citation>
    <scope>NUCLEOTIDE SEQUENCE</scope>
    <source>
        <tissue evidence="2">Brain</tissue>
    </source>
</reference>
<feature type="compositionally biased region" description="Acidic residues" evidence="1">
    <location>
        <begin position="204"/>
        <end position="221"/>
    </location>
</feature>
<feature type="compositionally biased region" description="Acidic residues" evidence="1">
    <location>
        <begin position="677"/>
        <end position="691"/>
    </location>
</feature>
<feature type="compositionally biased region" description="Basic and acidic residues" evidence="1">
    <location>
        <begin position="46"/>
        <end position="64"/>
    </location>
</feature>
<feature type="compositionally biased region" description="Basic and acidic residues" evidence="1">
    <location>
        <begin position="644"/>
        <end position="661"/>
    </location>
</feature>
<feature type="compositionally biased region" description="Basic and acidic residues" evidence="1">
    <location>
        <begin position="271"/>
        <end position="319"/>
    </location>
</feature>
<evidence type="ECO:0000313" key="2">
    <source>
        <dbReference type="EMBL" id="SBP13599.1"/>
    </source>
</evidence>
<evidence type="ECO:0000256" key="1">
    <source>
        <dbReference type="SAM" id="MobiDB-lite"/>
    </source>
</evidence>
<feature type="compositionally biased region" description="Basic and acidic residues" evidence="1">
    <location>
        <begin position="234"/>
        <end position="244"/>
    </location>
</feature>
<feature type="compositionally biased region" description="Polar residues" evidence="1">
    <location>
        <begin position="142"/>
        <end position="187"/>
    </location>
</feature>
<feature type="compositionally biased region" description="Low complexity" evidence="1">
    <location>
        <begin position="403"/>
        <end position="414"/>
    </location>
</feature>
<protein>
    <submittedName>
        <fullName evidence="2">Si:dkey-33i22.3</fullName>
    </submittedName>
</protein>
<feature type="compositionally biased region" description="Polar residues" evidence="1">
    <location>
        <begin position="582"/>
        <end position="591"/>
    </location>
</feature>
<feature type="compositionally biased region" description="Acidic residues" evidence="1">
    <location>
        <begin position="598"/>
        <end position="619"/>
    </location>
</feature>
<feature type="region of interest" description="Disordered" evidence="1">
    <location>
        <begin position="713"/>
        <end position="755"/>
    </location>
</feature>
<feature type="compositionally biased region" description="Basic residues" evidence="1">
    <location>
        <begin position="112"/>
        <end position="125"/>
    </location>
</feature>
<organism evidence="2">
    <name type="scientific">Iconisemion striatum</name>
    <dbReference type="NCBI Taxonomy" id="60296"/>
    <lineage>
        <taxon>Eukaryota</taxon>
        <taxon>Metazoa</taxon>
        <taxon>Chordata</taxon>
        <taxon>Craniata</taxon>
        <taxon>Vertebrata</taxon>
        <taxon>Euteleostomi</taxon>
        <taxon>Actinopterygii</taxon>
        <taxon>Neopterygii</taxon>
        <taxon>Teleostei</taxon>
        <taxon>Neoteleostei</taxon>
        <taxon>Acanthomorphata</taxon>
        <taxon>Ovalentaria</taxon>
        <taxon>Atherinomorphae</taxon>
        <taxon>Cyprinodontiformes</taxon>
        <taxon>Nothobranchiidae</taxon>
        <taxon>Iconisemion</taxon>
    </lineage>
</organism>
<sequence length="755" mass="80709">MNVCSLTEADGVSWNHQEVLVCSQGGPDLTEAQCGTVGPNNDVIIQEKEQEQVESSFRDTKPPTEENEAQVPKNEISLSNSEAQQEPENREEAEDDEAEGTTSKPPSQAASGKKKKKKRKGKKKGGAPENKNQQTEKENGKTETNIGSAVSKNGLTVEPSLSGSVPETLKTSQSDQVRSGQENQEPTESVPHEETPQKPGMDPVSDELCGDEMSALEEDEAVGSTGTLGEEKDEDRILKPEKPGSAESAESFFNSGAPEEPGMDPVSGELCETRTTSDAETRGECAKDVKKKEETLEKTLENVESEEPKENSSHQESHQESITGLFPVSEELGDDVLSEEAEEPNQGSSDVGSVTEHMTVEGMGSETSPEPELDLLRSEAKLGDDISASGLVSTESETVDGPETSSESGRTGSENAGAPGSGSANISEIIEGNVSPPHEELTETSPESAPVLVLSSDSVHPLIEGPEEKAGDMSPSQDADELEQNRDRTENMDLSEDDGGCEVQSELNHSPDGEQGGGSASLPTQTQTGGTKNGPDGTERTSETETEVESSMEEPASPEDPEHNQEMDSSLCSLAEPELGSDTRTCEGTDSPQPPQLDGDEEEEGQSFDFDDLDIEAAEESSQSNDPKEQEVEQGAEVTSDDLSETHRNTEEEPADSRDQEEALDGGNRNSLTQEGACEEEEAADLAEEERDSIMVQENLNQKISLSVEEGLDAIQLDSDSPKNTEEAGSNKEAPRSKKSSKKGKGKGKEECKMS</sequence>
<feature type="compositionally biased region" description="Basic and acidic residues" evidence="1">
    <location>
        <begin position="720"/>
        <end position="736"/>
    </location>
</feature>
<accession>A0A1A7X705</accession>